<protein>
    <submittedName>
        <fullName evidence="2">Uncharacterized protein</fullName>
    </submittedName>
</protein>
<dbReference type="AlphaFoldDB" id="A0A8X7S8A4"/>
<dbReference type="Proteomes" id="UP000886595">
    <property type="component" value="Unassembled WGS sequence"/>
</dbReference>
<comment type="caution">
    <text evidence="2">The sequence shown here is derived from an EMBL/GenBank/DDBJ whole genome shotgun (WGS) entry which is preliminary data.</text>
</comment>
<name>A0A8X7S8A4_BRACI</name>
<dbReference type="OrthoDB" id="10456777at2759"/>
<dbReference type="EMBL" id="JAAMPC010000008">
    <property type="protein sequence ID" value="KAG2300520.1"/>
    <property type="molecule type" value="Genomic_DNA"/>
</dbReference>
<feature type="transmembrane region" description="Helical" evidence="1">
    <location>
        <begin position="168"/>
        <end position="186"/>
    </location>
</feature>
<evidence type="ECO:0000313" key="2">
    <source>
        <dbReference type="EMBL" id="KAG2300520.1"/>
    </source>
</evidence>
<evidence type="ECO:0000256" key="1">
    <source>
        <dbReference type="SAM" id="Phobius"/>
    </source>
</evidence>
<feature type="transmembrane region" description="Helical" evidence="1">
    <location>
        <begin position="93"/>
        <end position="122"/>
    </location>
</feature>
<proteinExistence type="predicted"/>
<reference evidence="2 3" key="1">
    <citation type="submission" date="2020-02" db="EMBL/GenBank/DDBJ databases">
        <authorList>
            <person name="Ma Q."/>
            <person name="Huang Y."/>
            <person name="Song X."/>
            <person name="Pei D."/>
        </authorList>
    </citation>
    <scope>NUCLEOTIDE SEQUENCE [LARGE SCALE GENOMIC DNA]</scope>
    <source>
        <strain evidence="2">Sxm20200214</strain>
        <tissue evidence="2">Leaf</tissue>
    </source>
</reference>
<organism evidence="2 3">
    <name type="scientific">Brassica carinata</name>
    <name type="common">Ethiopian mustard</name>
    <name type="synonym">Abyssinian cabbage</name>
    <dbReference type="NCBI Taxonomy" id="52824"/>
    <lineage>
        <taxon>Eukaryota</taxon>
        <taxon>Viridiplantae</taxon>
        <taxon>Streptophyta</taxon>
        <taxon>Embryophyta</taxon>
        <taxon>Tracheophyta</taxon>
        <taxon>Spermatophyta</taxon>
        <taxon>Magnoliopsida</taxon>
        <taxon>eudicotyledons</taxon>
        <taxon>Gunneridae</taxon>
        <taxon>Pentapetalae</taxon>
        <taxon>rosids</taxon>
        <taxon>malvids</taxon>
        <taxon>Brassicales</taxon>
        <taxon>Brassicaceae</taxon>
        <taxon>Brassiceae</taxon>
        <taxon>Brassica</taxon>
    </lineage>
</organism>
<feature type="transmembrane region" description="Helical" evidence="1">
    <location>
        <begin position="20"/>
        <end position="40"/>
    </location>
</feature>
<feature type="transmembrane region" description="Helical" evidence="1">
    <location>
        <begin position="142"/>
        <end position="161"/>
    </location>
</feature>
<keyword evidence="1" id="KW-0812">Transmembrane</keyword>
<keyword evidence="1" id="KW-1133">Transmembrane helix</keyword>
<keyword evidence="1" id="KW-0472">Membrane</keyword>
<evidence type="ECO:0000313" key="3">
    <source>
        <dbReference type="Proteomes" id="UP000886595"/>
    </source>
</evidence>
<accession>A0A8X7S8A4</accession>
<gene>
    <name evidence="2" type="ORF">Bca52824_036992</name>
</gene>
<keyword evidence="3" id="KW-1185">Reference proteome</keyword>
<dbReference type="PROSITE" id="PS51257">
    <property type="entry name" value="PROKAR_LIPOPROTEIN"/>
    <property type="match status" value="1"/>
</dbReference>
<feature type="transmembrane region" description="Helical" evidence="1">
    <location>
        <begin position="60"/>
        <end position="81"/>
    </location>
</feature>
<sequence>MRAETMIIEGVNGSRTRSIYYGIAVSSLGCITPMLVQVWSPPRWEEMARWEGKDKVVSTFLVAGLFLFYAILIIRSLCVPIPTITYRMGEATWWSYVTVYVMVSMFLLSHILHSVIFSIYLIGAFAGAMAVKQLNWPVRDVYIQHVIFTDLLCCVSCYLAYQPHDGPAFYVLIGLATLSIVVNQILDKVLLPSTDVVHCPSRFRDLNV</sequence>